<comment type="caution">
    <text evidence="1">The sequence shown here is derived from an EMBL/GenBank/DDBJ whole genome shotgun (WGS) entry which is preliminary data.</text>
</comment>
<keyword evidence="2" id="KW-1185">Reference proteome</keyword>
<proteinExistence type="predicted"/>
<organism evidence="1 2">
    <name type="scientific">Fusarium ambrosium</name>
    <dbReference type="NCBI Taxonomy" id="131363"/>
    <lineage>
        <taxon>Eukaryota</taxon>
        <taxon>Fungi</taxon>
        <taxon>Dikarya</taxon>
        <taxon>Ascomycota</taxon>
        <taxon>Pezizomycotina</taxon>
        <taxon>Sordariomycetes</taxon>
        <taxon>Hypocreomycetidae</taxon>
        <taxon>Hypocreales</taxon>
        <taxon>Nectriaceae</taxon>
        <taxon>Fusarium</taxon>
        <taxon>Fusarium solani species complex</taxon>
    </lineage>
</organism>
<protein>
    <submittedName>
        <fullName evidence="1">Uncharacterized protein</fullName>
    </submittedName>
</protein>
<dbReference type="Proteomes" id="UP000288429">
    <property type="component" value="Unassembled WGS sequence"/>
</dbReference>
<dbReference type="AlphaFoldDB" id="A0A428RJS4"/>
<dbReference type="EMBL" id="NIZV01001068">
    <property type="protein sequence ID" value="RSL77772.1"/>
    <property type="molecule type" value="Genomic_DNA"/>
</dbReference>
<reference evidence="1 2" key="1">
    <citation type="submission" date="2017-06" db="EMBL/GenBank/DDBJ databases">
        <title>Cmopartive genomic analysis of Ambrosia Fusariam Clade fungi.</title>
        <authorList>
            <person name="Stajich J.E."/>
            <person name="Carrillo J."/>
            <person name="Kijimoto T."/>
            <person name="Eskalen A."/>
            <person name="O'Donnell K."/>
            <person name="Kasson M."/>
        </authorList>
    </citation>
    <scope>NUCLEOTIDE SEQUENCE [LARGE SCALE GENOMIC DNA]</scope>
    <source>
        <strain evidence="1 2">NRRL 20438</strain>
    </source>
</reference>
<accession>A0A428RJS4</accession>
<gene>
    <name evidence="1" type="ORF">CDV31_017308</name>
</gene>
<name>A0A428RJS4_9HYPO</name>
<evidence type="ECO:0000313" key="1">
    <source>
        <dbReference type="EMBL" id="RSL77772.1"/>
    </source>
</evidence>
<evidence type="ECO:0000313" key="2">
    <source>
        <dbReference type="Proteomes" id="UP000288429"/>
    </source>
</evidence>
<sequence length="143" mass="16511">MLNEQMRAAGDPVLQRLLKRVRLGVQDRTDLNLLNLRCWEDRRIPWETGITVVTPLNRKRWNLNMETTLSFQTQQRPMMRIFMSEHKWKEALPAEEAIMILKNQGDDSAIAVPAVFMGMPVVVNHNTHQGLKLVNGASYVTRC</sequence>